<dbReference type="OrthoDB" id="6133115at2759"/>
<dbReference type="PANTHER" id="PTHR48022:SF3">
    <property type="entry name" value="HEXOSE TRANSPORTER PROTEIN (AFU_ORTHOLOGUE AFUA_8G04480)-RELATED"/>
    <property type="match status" value="1"/>
</dbReference>
<accession>A0A319E3Q6</accession>
<evidence type="ECO:0000256" key="4">
    <source>
        <dbReference type="ARBA" id="ARBA00023136"/>
    </source>
</evidence>
<keyword evidence="2 5" id="KW-0812">Transmembrane</keyword>
<dbReference type="InterPro" id="IPR050360">
    <property type="entry name" value="MFS_Sugar_Transporters"/>
</dbReference>
<gene>
    <name evidence="6" type="ORF">BO78DRAFT_431183</name>
</gene>
<comment type="subcellular location">
    <subcellularLocation>
        <location evidence="1">Membrane</location>
        <topology evidence="1">Multi-pass membrane protein</topology>
    </subcellularLocation>
</comment>
<proteinExistence type="predicted"/>
<feature type="transmembrane region" description="Helical" evidence="5">
    <location>
        <begin position="21"/>
        <end position="44"/>
    </location>
</feature>
<name>A0A319E3Q6_ASPSB</name>
<feature type="transmembrane region" description="Helical" evidence="5">
    <location>
        <begin position="82"/>
        <end position="100"/>
    </location>
</feature>
<evidence type="ECO:0008006" key="8">
    <source>
        <dbReference type="Google" id="ProtNLM"/>
    </source>
</evidence>
<evidence type="ECO:0000313" key="7">
    <source>
        <dbReference type="Proteomes" id="UP000248423"/>
    </source>
</evidence>
<dbReference type="GO" id="GO:0005351">
    <property type="term" value="F:carbohydrate:proton symporter activity"/>
    <property type="evidence" value="ECO:0007669"/>
    <property type="project" value="TreeGrafter"/>
</dbReference>
<dbReference type="InterPro" id="IPR036259">
    <property type="entry name" value="MFS_trans_sf"/>
</dbReference>
<evidence type="ECO:0000256" key="2">
    <source>
        <dbReference type="ARBA" id="ARBA00022692"/>
    </source>
</evidence>
<dbReference type="SUPFAM" id="SSF103473">
    <property type="entry name" value="MFS general substrate transporter"/>
    <property type="match status" value="1"/>
</dbReference>
<dbReference type="EMBL" id="KZ826366">
    <property type="protein sequence ID" value="PYI04697.1"/>
    <property type="molecule type" value="Genomic_DNA"/>
</dbReference>
<dbReference type="Proteomes" id="UP000248423">
    <property type="component" value="Unassembled WGS sequence"/>
</dbReference>
<evidence type="ECO:0000256" key="3">
    <source>
        <dbReference type="ARBA" id="ARBA00022989"/>
    </source>
</evidence>
<dbReference type="InterPro" id="IPR005828">
    <property type="entry name" value="MFS_sugar_transport-like"/>
</dbReference>
<dbReference type="VEuPathDB" id="FungiDB:BO78DRAFT_431183"/>
<keyword evidence="4 5" id="KW-0472">Membrane</keyword>
<dbReference type="AlphaFoldDB" id="A0A319E3Q6"/>
<protein>
    <recommendedName>
        <fullName evidence="8">Major facilitator superfamily (MFS) profile domain-containing protein</fullName>
    </recommendedName>
</protein>
<keyword evidence="3 5" id="KW-1133">Transmembrane helix</keyword>
<dbReference type="GO" id="GO:0016020">
    <property type="term" value="C:membrane"/>
    <property type="evidence" value="ECO:0007669"/>
    <property type="project" value="UniProtKB-SubCell"/>
</dbReference>
<evidence type="ECO:0000313" key="6">
    <source>
        <dbReference type="EMBL" id="PYI04697.1"/>
    </source>
</evidence>
<dbReference type="Gene3D" id="1.20.1250.20">
    <property type="entry name" value="MFS general substrate transporter like domains"/>
    <property type="match status" value="1"/>
</dbReference>
<feature type="transmembrane region" description="Helical" evidence="5">
    <location>
        <begin position="50"/>
        <end position="70"/>
    </location>
</feature>
<keyword evidence="7" id="KW-1185">Reference proteome</keyword>
<organism evidence="6 7">
    <name type="scientific">Aspergillus sclerotiicarbonarius (strain CBS 121057 / IBT 28362)</name>
    <dbReference type="NCBI Taxonomy" id="1448318"/>
    <lineage>
        <taxon>Eukaryota</taxon>
        <taxon>Fungi</taxon>
        <taxon>Dikarya</taxon>
        <taxon>Ascomycota</taxon>
        <taxon>Pezizomycotina</taxon>
        <taxon>Eurotiomycetes</taxon>
        <taxon>Eurotiomycetidae</taxon>
        <taxon>Eurotiales</taxon>
        <taxon>Aspergillaceae</taxon>
        <taxon>Aspergillus</taxon>
        <taxon>Aspergillus subgen. Circumdati</taxon>
    </lineage>
</organism>
<evidence type="ECO:0000256" key="5">
    <source>
        <dbReference type="SAM" id="Phobius"/>
    </source>
</evidence>
<sequence>MAEITEALELEKRSKDLGWRALTLINSLLQIFNFGAALVAAFWVDRLGRRTLFLWSSIGMLLSYMVWVVCSAINSETGSRPAGIMVIVCVFVVYFHYDIACPRAWPWR</sequence>
<evidence type="ECO:0000256" key="1">
    <source>
        <dbReference type="ARBA" id="ARBA00004141"/>
    </source>
</evidence>
<reference evidence="6 7" key="1">
    <citation type="submission" date="2018-02" db="EMBL/GenBank/DDBJ databases">
        <title>The genomes of Aspergillus section Nigri reveals drivers in fungal speciation.</title>
        <authorList>
            <consortium name="DOE Joint Genome Institute"/>
            <person name="Vesth T.C."/>
            <person name="Nybo J."/>
            <person name="Theobald S."/>
            <person name="Brandl J."/>
            <person name="Frisvad J.C."/>
            <person name="Nielsen K.F."/>
            <person name="Lyhne E.K."/>
            <person name="Kogle M.E."/>
            <person name="Kuo A."/>
            <person name="Riley R."/>
            <person name="Clum A."/>
            <person name="Nolan M."/>
            <person name="Lipzen A."/>
            <person name="Salamov A."/>
            <person name="Henrissat B."/>
            <person name="Wiebenga A."/>
            <person name="De vries R.P."/>
            <person name="Grigoriev I.V."/>
            <person name="Mortensen U.H."/>
            <person name="Andersen M.R."/>
            <person name="Baker S.E."/>
        </authorList>
    </citation>
    <scope>NUCLEOTIDE SEQUENCE [LARGE SCALE GENOMIC DNA]</scope>
    <source>
        <strain evidence="6 7">CBS 121057</strain>
    </source>
</reference>
<dbReference type="Pfam" id="PF00083">
    <property type="entry name" value="Sugar_tr"/>
    <property type="match status" value="1"/>
</dbReference>
<dbReference type="STRING" id="1448318.A0A319E3Q6"/>
<dbReference type="PANTHER" id="PTHR48022">
    <property type="entry name" value="PLASTIDIC GLUCOSE TRANSPORTER 4"/>
    <property type="match status" value="1"/>
</dbReference>